<evidence type="ECO:0000256" key="8">
    <source>
        <dbReference type="ARBA" id="ARBA00022532"/>
    </source>
</evidence>
<name>A0ABY7YK42_9HYPH</name>
<evidence type="ECO:0000256" key="4">
    <source>
        <dbReference type="ARBA" id="ARBA00005163"/>
    </source>
</evidence>
<evidence type="ECO:0000256" key="3">
    <source>
        <dbReference type="ARBA" id="ARBA00004141"/>
    </source>
</evidence>
<reference evidence="17 18" key="1">
    <citation type="submission" date="2023-02" db="EMBL/GenBank/DDBJ databases">
        <title>Devosia algicola sp. nov., isolated from the phycosphere of marine algae.</title>
        <authorList>
            <person name="Kim J.M."/>
            <person name="Lee J.K."/>
            <person name="Choi B.J."/>
            <person name="Bayburt H."/>
            <person name="Jeon C.O."/>
        </authorList>
    </citation>
    <scope>NUCLEOTIDE SEQUENCE [LARGE SCALE GENOMIC DNA]</scope>
    <source>
        <strain evidence="17 18">G20-9</strain>
    </source>
</reference>
<sequence>MREKVITTKTIANPETRYGDGKAATRHFVVQRWTGAVNVLLVGFLVWLVVRLAGADRAEMISIVANPIAGIVLAVLLVVALVHMRIGMVEIIEDYVLDPRTNRLSLMLNTLFCLGVGLIGVIALLKLVIWG</sequence>
<evidence type="ECO:0000256" key="7">
    <source>
        <dbReference type="ARBA" id="ARBA00022448"/>
    </source>
</evidence>
<evidence type="ECO:0000256" key="6">
    <source>
        <dbReference type="ARBA" id="ARBA00019425"/>
    </source>
</evidence>
<keyword evidence="10 16" id="KW-0812">Transmembrane</keyword>
<organism evidence="17 18">
    <name type="scientific">Devosia algicola</name>
    <dbReference type="NCBI Taxonomy" id="3026418"/>
    <lineage>
        <taxon>Bacteria</taxon>
        <taxon>Pseudomonadati</taxon>
        <taxon>Pseudomonadota</taxon>
        <taxon>Alphaproteobacteria</taxon>
        <taxon>Hyphomicrobiales</taxon>
        <taxon>Devosiaceae</taxon>
        <taxon>Devosia</taxon>
    </lineage>
</organism>
<evidence type="ECO:0000256" key="1">
    <source>
        <dbReference type="ARBA" id="ARBA00001971"/>
    </source>
</evidence>
<keyword evidence="12" id="KW-0249">Electron transport</keyword>
<keyword evidence="15 16" id="KW-0472">Membrane</keyword>
<dbReference type="InterPro" id="IPR014312">
    <property type="entry name" value="Succ_DH_anchor"/>
</dbReference>
<keyword evidence="7" id="KW-0813">Transport</keyword>
<comment type="subcellular location">
    <subcellularLocation>
        <location evidence="3">Membrane</location>
        <topology evidence="3">Multi-pass membrane protein</topology>
    </subcellularLocation>
</comment>
<comment type="function">
    <text evidence="2">Membrane-anchoring subunit of succinate dehydrogenase (SDH).</text>
</comment>
<evidence type="ECO:0000256" key="12">
    <source>
        <dbReference type="ARBA" id="ARBA00022982"/>
    </source>
</evidence>
<keyword evidence="18" id="KW-1185">Reference proteome</keyword>
<comment type="pathway">
    <text evidence="4">Carbohydrate metabolism; tricarboxylic acid cycle.</text>
</comment>
<keyword evidence="8" id="KW-0816">Tricarboxylic acid cycle</keyword>
<evidence type="ECO:0000256" key="16">
    <source>
        <dbReference type="SAM" id="Phobius"/>
    </source>
</evidence>
<evidence type="ECO:0000256" key="2">
    <source>
        <dbReference type="ARBA" id="ARBA00004050"/>
    </source>
</evidence>
<dbReference type="RefSeq" id="WP_282218074.1">
    <property type="nucleotide sequence ID" value="NZ_CP118246.1"/>
</dbReference>
<feature type="transmembrane region" description="Helical" evidence="16">
    <location>
        <begin position="106"/>
        <end position="129"/>
    </location>
</feature>
<evidence type="ECO:0000256" key="9">
    <source>
        <dbReference type="ARBA" id="ARBA00022617"/>
    </source>
</evidence>
<evidence type="ECO:0000256" key="10">
    <source>
        <dbReference type="ARBA" id="ARBA00022692"/>
    </source>
</evidence>
<dbReference type="Gene3D" id="1.20.1300.10">
    <property type="entry name" value="Fumarate reductase/succinate dehydrogenase, transmembrane subunit"/>
    <property type="match status" value="1"/>
</dbReference>
<proteinExistence type="predicted"/>
<keyword evidence="13 16" id="KW-1133">Transmembrane helix</keyword>
<keyword evidence="9" id="KW-0349">Heme</keyword>
<evidence type="ECO:0000256" key="14">
    <source>
        <dbReference type="ARBA" id="ARBA00023004"/>
    </source>
</evidence>
<gene>
    <name evidence="17" type="primary">sdhD</name>
    <name evidence="17" type="ORF">PSQ19_13015</name>
</gene>
<feature type="transmembrane region" description="Helical" evidence="16">
    <location>
        <begin position="33"/>
        <end position="52"/>
    </location>
</feature>
<comment type="subunit">
    <text evidence="5">Part of an enzyme complex containing four subunits: a flavoprotein, an iron-sulfur protein, plus two membrane-anchoring proteins, SdhC and SdhD.</text>
</comment>
<keyword evidence="14" id="KW-0408">Iron</keyword>
<evidence type="ECO:0000256" key="13">
    <source>
        <dbReference type="ARBA" id="ARBA00022989"/>
    </source>
</evidence>
<evidence type="ECO:0000256" key="11">
    <source>
        <dbReference type="ARBA" id="ARBA00022723"/>
    </source>
</evidence>
<dbReference type="SUPFAM" id="SSF81343">
    <property type="entry name" value="Fumarate reductase respiratory complex transmembrane subunits"/>
    <property type="match status" value="1"/>
</dbReference>
<evidence type="ECO:0000256" key="15">
    <source>
        <dbReference type="ARBA" id="ARBA00023136"/>
    </source>
</evidence>
<dbReference type="NCBIfam" id="TIGR02968">
    <property type="entry name" value="succ_dehyd_anc"/>
    <property type="match status" value="1"/>
</dbReference>
<keyword evidence="11" id="KW-0479">Metal-binding</keyword>
<dbReference type="InterPro" id="IPR000701">
    <property type="entry name" value="SuccDH_FuR_B_TM-su"/>
</dbReference>
<evidence type="ECO:0000256" key="5">
    <source>
        <dbReference type="ARBA" id="ARBA00011558"/>
    </source>
</evidence>
<comment type="cofactor">
    <cofactor evidence="1">
        <name>heme</name>
        <dbReference type="ChEBI" id="CHEBI:30413"/>
    </cofactor>
</comment>
<protein>
    <recommendedName>
        <fullName evidence="6">Succinate dehydrogenase hydrophobic membrane anchor subunit</fullName>
    </recommendedName>
</protein>
<dbReference type="Proteomes" id="UP001220530">
    <property type="component" value="Chromosome"/>
</dbReference>
<evidence type="ECO:0000313" key="17">
    <source>
        <dbReference type="EMBL" id="WDR01664.1"/>
    </source>
</evidence>
<dbReference type="EMBL" id="CP118246">
    <property type="protein sequence ID" value="WDR01664.1"/>
    <property type="molecule type" value="Genomic_DNA"/>
</dbReference>
<accession>A0ABY7YK42</accession>
<evidence type="ECO:0000313" key="18">
    <source>
        <dbReference type="Proteomes" id="UP001220530"/>
    </source>
</evidence>
<feature type="transmembrane region" description="Helical" evidence="16">
    <location>
        <begin position="64"/>
        <end position="86"/>
    </location>
</feature>
<dbReference type="Pfam" id="PF01127">
    <property type="entry name" value="Sdh_cyt"/>
    <property type="match status" value="1"/>
</dbReference>
<dbReference type="InterPro" id="IPR034804">
    <property type="entry name" value="SQR/QFR_C/D"/>
</dbReference>